<organism evidence="1 2">
    <name type="scientific">Nepenthes gracilis</name>
    <name type="common">Slender pitcher plant</name>
    <dbReference type="NCBI Taxonomy" id="150966"/>
    <lineage>
        <taxon>Eukaryota</taxon>
        <taxon>Viridiplantae</taxon>
        <taxon>Streptophyta</taxon>
        <taxon>Embryophyta</taxon>
        <taxon>Tracheophyta</taxon>
        <taxon>Spermatophyta</taxon>
        <taxon>Magnoliopsida</taxon>
        <taxon>eudicotyledons</taxon>
        <taxon>Gunneridae</taxon>
        <taxon>Pentapetalae</taxon>
        <taxon>Caryophyllales</taxon>
        <taxon>Nepenthaceae</taxon>
        <taxon>Nepenthes</taxon>
    </lineage>
</organism>
<evidence type="ECO:0000313" key="2">
    <source>
        <dbReference type="Proteomes" id="UP001279734"/>
    </source>
</evidence>
<sequence>MPKGEYEPTTFTPEEELGRRFKLEEIRPIFAGHHGNGFQLSPEEHRRHCRSCLRIVVVHRRDLGFDFAAGFVAVCVVQPSPSSLSTGEIWDSNLRPVS</sequence>
<gene>
    <name evidence="1" type="ORF">Nepgr_032496</name>
</gene>
<dbReference type="EMBL" id="BSYO01000038">
    <property type="protein sequence ID" value="GMH30653.1"/>
    <property type="molecule type" value="Genomic_DNA"/>
</dbReference>
<comment type="caution">
    <text evidence="1">The sequence shown here is derived from an EMBL/GenBank/DDBJ whole genome shotgun (WGS) entry which is preliminary data.</text>
</comment>
<name>A0AAD3TKJ7_NEPGR</name>
<dbReference type="AlphaFoldDB" id="A0AAD3TKJ7"/>
<keyword evidence="2" id="KW-1185">Reference proteome</keyword>
<proteinExistence type="predicted"/>
<protein>
    <submittedName>
        <fullName evidence="1">Uncharacterized protein</fullName>
    </submittedName>
</protein>
<dbReference type="Proteomes" id="UP001279734">
    <property type="component" value="Unassembled WGS sequence"/>
</dbReference>
<reference evidence="1" key="1">
    <citation type="submission" date="2023-05" db="EMBL/GenBank/DDBJ databases">
        <title>Nepenthes gracilis genome sequencing.</title>
        <authorList>
            <person name="Fukushima K."/>
        </authorList>
    </citation>
    <scope>NUCLEOTIDE SEQUENCE</scope>
    <source>
        <strain evidence="1">SING2019-196</strain>
    </source>
</reference>
<evidence type="ECO:0000313" key="1">
    <source>
        <dbReference type="EMBL" id="GMH30653.1"/>
    </source>
</evidence>
<accession>A0AAD3TKJ7</accession>